<gene>
    <name evidence="2" type="ORF">KDL28_10465</name>
</gene>
<keyword evidence="1" id="KW-0472">Membrane</keyword>
<reference evidence="2" key="1">
    <citation type="submission" date="2021-04" db="EMBL/GenBank/DDBJ databases">
        <title>Pseudonocardia sp. nov., isolated from sandy soil of mangrove forest.</title>
        <authorList>
            <person name="Zan Z."/>
            <person name="Huang R."/>
            <person name="Liu W."/>
        </authorList>
    </citation>
    <scope>NUCLEOTIDE SEQUENCE</scope>
    <source>
        <strain evidence="2">S2-4</strain>
    </source>
</reference>
<name>A0ABT0ZXL9_9PSEU</name>
<evidence type="ECO:0000256" key="1">
    <source>
        <dbReference type="SAM" id="Phobius"/>
    </source>
</evidence>
<accession>A0ABT0ZXL9</accession>
<dbReference type="RefSeq" id="WP_252437297.1">
    <property type="nucleotide sequence ID" value="NZ_JAGSOV010000022.1"/>
</dbReference>
<feature type="transmembrane region" description="Helical" evidence="1">
    <location>
        <begin position="7"/>
        <end position="29"/>
    </location>
</feature>
<evidence type="ECO:0008006" key="4">
    <source>
        <dbReference type="Google" id="ProtNLM"/>
    </source>
</evidence>
<evidence type="ECO:0000313" key="2">
    <source>
        <dbReference type="EMBL" id="MCO1655476.1"/>
    </source>
</evidence>
<keyword evidence="1" id="KW-1133">Transmembrane helix</keyword>
<proteinExistence type="predicted"/>
<dbReference type="Proteomes" id="UP001165283">
    <property type="component" value="Unassembled WGS sequence"/>
</dbReference>
<keyword evidence="1" id="KW-0812">Transmembrane</keyword>
<comment type="caution">
    <text evidence="2">The sequence shown here is derived from an EMBL/GenBank/DDBJ whole genome shotgun (WGS) entry which is preliminary data.</text>
</comment>
<evidence type="ECO:0000313" key="3">
    <source>
        <dbReference type="Proteomes" id="UP001165283"/>
    </source>
</evidence>
<sequence length="350" mass="36265">MGVLRLVVAWLIALVAVVIGFPFLAAFLLGGTTTPVDECSTPRAAPRTPDHGAADRLQAALRGLPGVTGTEVEFHPAVWSGQVDGVGLRVAFAADAGHDQVLAAVAPAVDGLRGPEFAGLDARLAFAIGPDVPSSDEAAGFHVLGSQPTTAVLSYARGWLDLRARHPAAEVQVCRDDGAGIGTVARVSVVPDGDAGEDAALRAAFADLEALTLSGGGWARMSVRTTGASGRAGPPTEVEYAFAEAYLDEELIDPMVSAVRRPAAMAPTDELRAVVTWYPSRGHASYLLDVEVVLGVGELRQAPASDPPGRVQEVAAALQAQVEATDLPYELTVDLGDVRVLEEGSFSSGF</sequence>
<keyword evidence="3" id="KW-1185">Reference proteome</keyword>
<dbReference type="EMBL" id="JAGSOV010000022">
    <property type="protein sequence ID" value="MCO1655476.1"/>
    <property type="molecule type" value="Genomic_DNA"/>
</dbReference>
<protein>
    <recommendedName>
        <fullName evidence="4">GerMN domain-containing protein</fullName>
    </recommendedName>
</protein>
<organism evidence="2 3">
    <name type="scientific">Pseudonocardia humida</name>
    <dbReference type="NCBI Taxonomy" id="2800819"/>
    <lineage>
        <taxon>Bacteria</taxon>
        <taxon>Bacillati</taxon>
        <taxon>Actinomycetota</taxon>
        <taxon>Actinomycetes</taxon>
        <taxon>Pseudonocardiales</taxon>
        <taxon>Pseudonocardiaceae</taxon>
        <taxon>Pseudonocardia</taxon>
    </lineage>
</organism>